<comment type="caution">
    <text evidence="1">The sequence shown here is derived from an EMBL/GenBank/DDBJ whole genome shotgun (WGS) entry which is preliminary data.</text>
</comment>
<gene>
    <name evidence="1" type="ORF">MLD38_033421</name>
</gene>
<organism evidence="1 2">
    <name type="scientific">Melastoma candidum</name>
    <dbReference type="NCBI Taxonomy" id="119954"/>
    <lineage>
        <taxon>Eukaryota</taxon>
        <taxon>Viridiplantae</taxon>
        <taxon>Streptophyta</taxon>
        <taxon>Embryophyta</taxon>
        <taxon>Tracheophyta</taxon>
        <taxon>Spermatophyta</taxon>
        <taxon>Magnoliopsida</taxon>
        <taxon>eudicotyledons</taxon>
        <taxon>Gunneridae</taxon>
        <taxon>Pentapetalae</taxon>
        <taxon>rosids</taxon>
        <taxon>malvids</taxon>
        <taxon>Myrtales</taxon>
        <taxon>Melastomataceae</taxon>
        <taxon>Melastomatoideae</taxon>
        <taxon>Melastomateae</taxon>
        <taxon>Melastoma</taxon>
    </lineage>
</organism>
<proteinExistence type="predicted"/>
<keyword evidence="2" id="KW-1185">Reference proteome</keyword>
<evidence type="ECO:0000313" key="1">
    <source>
        <dbReference type="EMBL" id="KAI4319875.1"/>
    </source>
</evidence>
<reference evidence="2" key="1">
    <citation type="journal article" date="2023" name="Front. Plant Sci.">
        <title>Chromosomal-level genome assembly of Melastoma candidum provides insights into trichome evolution.</title>
        <authorList>
            <person name="Zhong Y."/>
            <person name="Wu W."/>
            <person name="Sun C."/>
            <person name="Zou P."/>
            <person name="Liu Y."/>
            <person name="Dai S."/>
            <person name="Zhou R."/>
        </authorList>
    </citation>
    <scope>NUCLEOTIDE SEQUENCE [LARGE SCALE GENOMIC DNA]</scope>
</reference>
<sequence length="179" mass="19329">MWSGMKQRLGFKRMGCCAATWSPDASPMALRESTAEDEPHPDHDGGRDRATVTIGQVLECGFGARQTQGMNLAAALEAERNLRGGGRPGGMTTLMRLIEETDGVDLSARRLGERRKAGPAADGAGGGEWLCCVCMEREKGAAFIPCGHAYCRECSRELCLGRGRCPVCNRSIVDILHLF</sequence>
<dbReference type="Proteomes" id="UP001057402">
    <property type="component" value="Chromosome 10"/>
</dbReference>
<evidence type="ECO:0000313" key="2">
    <source>
        <dbReference type="Proteomes" id="UP001057402"/>
    </source>
</evidence>
<dbReference type="EMBL" id="CM042889">
    <property type="protein sequence ID" value="KAI4319875.1"/>
    <property type="molecule type" value="Genomic_DNA"/>
</dbReference>
<accession>A0ACB9M809</accession>
<name>A0ACB9M809_9MYRT</name>
<protein>
    <submittedName>
        <fullName evidence="1">Uncharacterized protein</fullName>
    </submittedName>
</protein>